<dbReference type="PANTHER" id="PTHR34846">
    <property type="entry name" value="4-CARBOXYMUCONOLACTONE DECARBOXYLASE FAMILY PROTEIN (AFU_ORTHOLOGUE AFUA_6G11590)"/>
    <property type="match status" value="1"/>
</dbReference>
<reference evidence="2" key="1">
    <citation type="submission" date="2019-02" db="EMBL/GenBank/DDBJ databases">
        <authorList>
            <person name="Li S.-H."/>
        </authorList>
    </citation>
    <scope>NUCLEOTIDE SEQUENCE</scope>
    <source>
        <strain evidence="2">IMCC8485</strain>
    </source>
</reference>
<dbReference type="EMBL" id="SHNP01000001">
    <property type="protein sequence ID" value="MCX2972559.1"/>
    <property type="molecule type" value="Genomic_DNA"/>
</dbReference>
<gene>
    <name evidence="2" type="ORF">EYC87_03005</name>
</gene>
<evidence type="ECO:0000313" key="2">
    <source>
        <dbReference type="EMBL" id="MCX2972559.1"/>
    </source>
</evidence>
<dbReference type="Proteomes" id="UP001143307">
    <property type="component" value="Unassembled WGS sequence"/>
</dbReference>
<dbReference type="InterPro" id="IPR029032">
    <property type="entry name" value="AhpD-like"/>
</dbReference>
<name>A0ABT3SRR6_9GAMM</name>
<dbReference type="Gene3D" id="1.20.1290.10">
    <property type="entry name" value="AhpD-like"/>
    <property type="match status" value="1"/>
</dbReference>
<comment type="caution">
    <text evidence="2">The sequence shown here is derived from an EMBL/GenBank/DDBJ whole genome shotgun (WGS) entry which is preliminary data.</text>
</comment>
<protein>
    <submittedName>
        <fullName evidence="2">Carboxymuconolactone decarboxylase family protein</fullName>
    </submittedName>
</protein>
<feature type="compositionally biased region" description="Polar residues" evidence="1">
    <location>
        <begin position="10"/>
        <end position="24"/>
    </location>
</feature>
<keyword evidence="3" id="KW-1185">Reference proteome</keyword>
<dbReference type="SUPFAM" id="SSF69118">
    <property type="entry name" value="AhpD-like"/>
    <property type="match status" value="1"/>
</dbReference>
<organism evidence="2 3">
    <name type="scientific">Candidatus Seongchinamella marina</name>
    <dbReference type="NCBI Taxonomy" id="2518990"/>
    <lineage>
        <taxon>Bacteria</taxon>
        <taxon>Pseudomonadati</taxon>
        <taxon>Pseudomonadota</taxon>
        <taxon>Gammaproteobacteria</taxon>
        <taxon>Cellvibrionales</taxon>
        <taxon>Halieaceae</taxon>
        <taxon>Seongchinamella</taxon>
    </lineage>
</organism>
<accession>A0ABT3SRR6</accession>
<evidence type="ECO:0000256" key="1">
    <source>
        <dbReference type="SAM" id="MobiDB-lite"/>
    </source>
</evidence>
<dbReference type="RefSeq" id="WP_279251556.1">
    <property type="nucleotide sequence ID" value="NZ_SHNP01000001.1"/>
</dbReference>
<feature type="region of interest" description="Disordered" evidence="1">
    <location>
        <begin position="1"/>
        <end position="24"/>
    </location>
</feature>
<evidence type="ECO:0000313" key="3">
    <source>
        <dbReference type="Proteomes" id="UP001143307"/>
    </source>
</evidence>
<sequence>MGFELDEGRSTVTTKARVNSPQSDTGNLIKDSALGLVPETLPHYLDLTVAIWDAGPLSPSDIELARLRNANHVGCVMCQAVRYDIAVADGLTEDLVDQVSNQGIQAGLPERQELIVRFVDWYVLSPSAHDADLKRCLDEQFSEAEQVHLALLMAYFNGFSRCAVSLGGMPDSMPRMEISVPR</sequence>
<dbReference type="PANTHER" id="PTHR34846:SF5">
    <property type="entry name" value="CARBOXYMUCONOLACTONE DECARBOXYLASE-LIKE DOMAIN-CONTAINING PROTEIN"/>
    <property type="match status" value="1"/>
</dbReference>
<proteinExistence type="predicted"/>